<keyword evidence="2" id="KW-1185">Reference proteome</keyword>
<proteinExistence type="predicted"/>
<protein>
    <submittedName>
        <fullName evidence="1">Uncharacterized protein</fullName>
    </submittedName>
</protein>
<accession>A0AAI9TG07</accession>
<gene>
    <name evidence="1" type="ORF">VN97_g6917</name>
</gene>
<name>A0AAI9TG07_PENTH</name>
<dbReference type="Proteomes" id="UP001227192">
    <property type="component" value="Unassembled WGS sequence"/>
</dbReference>
<feature type="non-terminal residue" evidence="1">
    <location>
        <position position="1"/>
    </location>
</feature>
<evidence type="ECO:0000313" key="2">
    <source>
        <dbReference type="Proteomes" id="UP001227192"/>
    </source>
</evidence>
<organism evidence="1 2">
    <name type="scientific">Penicillium thymicola</name>
    <dbReference type="NCBI Taxonomy" id="293382"/>
    <lineage>
        <taxon>Eukaryota</taxon>
        <taxon>Fungi</taxon>
        <taxon>Dikarya</taxon>
        <taxon>Ascomycota</taxon>
        <taxon>Pezizomycotina</taxon>
        <taxon>Eurotiomycetes</taxon>
        <taxon>Eurotiomycetidae</taxon>
        <taxon>Eurotiales</taxon>
        <taxon>Aspergillaceae</taxon>
        <taxon>Penicillium</taxon>
    </lineage>
</organism>
<dbReference type="EMBL" id="LACB01000210">
    <property type="protein sequence ID" value="KAJ9486399.1"/>
    <property type="molecule type" value="Genomic_DNA"/>
</dbReference>
<evidence type="ECO:0000313" key="1">
    <source>
        <dbReference type="EMBL" id="KAJ9486399.1"/>
    </source>
</evidence>
<sequence length="13" mass="1406">DFGRSVLVGVEEV</sequence>
<comment type="caution">
    <text evidence="1">The sequence shown here is derived from an EMBL/GenBank/DDBJ whole genome shotgun (WGS) entry which is preliminary data.</text>
</comment>
<reference evidence="1" key="1">
    <citation type="submission" date="2015-06" db="EMBL/GenBank/DDBJ databases">
        <authorList>
            <person name="Nguyen H."/>
        </authorList>
    </citation>
    <scope>NUCLEOTIDE SEQUENCE</scope>
    <source>
        <strain evidence="1">DAOM 180753</strain>
    </source>
</reference>
<reference evidence="1" key="2">
    <citation type="journal article" date="2016" name="Fungal Biol.">
        <title>Ochratoxin A production by Penicillium thymicola.</title>
        <authorList>
            <person name="Nguyen H.D.T."/>
            <person name="McMullin D.R."/>
            <person name="Ponomareva E."/>
            <person name="Riley R."/>
            <person name="Pomraning K.R."/>
            <person name="Baker S.E."/>
            <person name="Seifert K.A."/>
        </authorList>
    </citation>
    <scope>NUCLEOTIDE SEQUENCE</scope>
    <source>
        <strain evidence="1">DAOM 180753</strain>
    </source>
</reference>